<dbReference type="NCBIfam" id="TIGR00132">
    <property type="entry name" value="gatA"/>
    <property type="match status" value="1"/>
</dbReference>
<dbReference type="InterPro" id="IPR004412">
    <property type="entry name" value="GatA"/>
</dbReference>
<protein>
    <recommendedName>
        <fullName evidence="6">Glutamyl-tRNA(Gln) amidotransferase subunit A</fullName>
        <shortName evidence="6">Glu-ADT subunit A</shortName>
        <ecNumber evidence="6">6.3.5.7</ecNumber>
    </recommendedName>
</protein>
<reference evidence="8 9" key="1">
    <citation type="submission" date="2022-08" db="EMBL/GenBank/DDBJ databases">
        <title>Proteogenomics of the novel Dehalobacterium formicoaceticum strain EZ94 highlights a key role of methyltransferases during anaerobic dichloromethane degradation.</title>
        <authorList>
            <person name="Wasmund K."/>
        </authorList>
    </citation>
    <scope>NUCLEOTIDE SEQUENCE [LARGE SCALE GENOMIC DNA]</scope>
    <source>
        <strain evidence="8 9">EZ94</strain>
    </source>
</reference>
<comment type="subunit">
    <text evidence="6">Heterotrimer of A, B and C subunits.</text>
</comment>
<feature type="active site" description="Charge relay system" evidence="6">
    <location>
        <position position="155"/>
    </location>
</feature>
<gene>
    <name evidence="6 8" type="primary">gatA</name>
    <name evidence="8" type="ORF">NVS47_15595</name>
</gene>
<dbReference type="InterPro" id="IPR023631">
    <property type="entry name" value="Amidase_dom"/>
</dbReference>
<dbReference type="InterPro" id="IPR000120">
    <property type="entry name" value="Amidase"/>
</dbReference>
<dbReference type="PANTHER" id="PTHR11895">
    <property type="entry name" value="TRANSAMIDASE"/>
    <property type="match status" value="1"/>
</dbReference>
<evidence type="ECO:0000256" key="4">
    <source>
        <dbReference type="ARBA" id="ARBA00022917"/>
    </source>
</evidence>
<evidence type="ECO:0000313" key="9">
    <source>
        <dbReference type="Proteomes" id="UP001524944"/>
    </source>
</evidence>
<evidence type="ECO:0000256" key="2">
    <source>
        <dbReference type="ARBA" id="ARBA00022741"/>
    </source>
</evidence>
<evidence type="ECO:0000259" key="7">
    <source>
        <dbReference type="Pfam" id="PF01425"/>
    </source>
</evidence>
<dbReference type="RefSeq" id="WP_089612238.1">
    <property type="nucleotide sequence ID" value="NZ_CP022121.1"/>
</dbReference>
<dbReference type="EMBL" id="JANPWE010000013">
    <property type="protein sequence ID" value="MCR6546916.1"/>
    <property type="molecule type" value="Genomic_DNA"/>
</dbReference>
<sequence length="486" mass="52766">MSICQKTAHELHELLSKKEISATELMQNILLRIDQVEDKVRAFVLKPEQDNASSKAQDMDKILNQGEGPVPLAGLPMVFQDNICTKGIRTTAASKMLENFIPPYSATVAEKMQQAQAILIGKTNLDEFGLGSSTESSFFGPTRNPWNQEYVPGGSGGGTAAAIAADEAVFALGSDILKSAAFCGVVGFKPTYGWVSRYGLVGTSSSLEQIGPVTKDITDCAWVLNELVGRDLKDTVSSEMQKPDFRGFLTGEVRGLKIGLPKEYFAGEMDDEIKALVLAAVKQLESLGAVIEEVSLPQTTYAQSAYQIIAAGEAGSVMGRYEGVRFGYHREDAQDIESHYRLSRSEGFGLAVKRQIILGTHVLSKGNIDTYYMNALKTRTLIRQDFDQAFQKVDLLVSPTCFKPAFKLGGGTENLSYTNPELATMTSSLAGIPAISLPCGFRQGLPVGMQFMGQAFNDGKLLQAAFAYEQEAKWMLNKPNLSGEGQ</sequence>
<comment type="catalytic activity">
    <reaction evidence="6">
        <text>L-glutamyl-tRNA(Gln) + L-glutamine + ATP + H2O = L-glutaminyl-tRNA(Gln) + L-glutamate + ADP + phosphate + H(+)</text>
        <dbReference type="Rhea" id="RHEA:17521"/>
        <dbReference type="Rhea" id="RHEA-COMP:9681"/>
        <dbReference type="Rhea" id="RHEA-COMP:9684"/>
        <dbReference type="ChEBI" id="CHEBI:15377"/>
        <dbReference type="ChEBI" id="CHEBI:15378"/>
        <dbReference type="ChEBI" id="CHEBI:29985"/>
        <dbReference type="ChEBI" id="CHEBI:30616"/>
        <dbReference type="ChEBI" id="CHEBI:43474"/>
        <dbReference type="ChEBI" id="CHEBI:58359"/>
        <dbReference type="ChEBI" id="CHEBI:78520"/>
        <dbReference type="ChEBI" id="CHEBI:78521"/>
        <dbReference type="ChEBI" id="CHEBI:456216"/>
        <dbReference type="EC" id="6.3.5.7"/>
    </reaction>
</comment>
<dbReference type="SUPFAM" id="SSF75304">
    <property type="entry name" value="Amidase signature (AS) enzymes"/>
    <property type="match status" value="1"/>
</dbReference>
<organism evidence="8 9">
    <name type="scientific">Dehalobacterium formicoaceticum</name>
    <dbReference type="NCBI Taxonomy" id="51515"/>
    <lineage>
        <taxon>Bacteria</taxon>
        <taxon>Bacillati</taxon>
        <taxon>Bacillota</taxon>
        <taxon>Clostridia</taxon>
        <taxon>Eubacteriales</taxon>
        <taxon>Peptococcaceae</taxon>
        <taxon>Dehalobacterium</taxon>
    </lineage>
</organism>
<comment type="function">
    <text evidence="5 6">Allows the formation of correctly charged Gln-tRNA(Gln) through the transamidation of misacylated Glu-tRNA(Gln) in organisms which lack glutaminyl-tRNA synthetase. The reaction takes place in the presence of glutamine and ATP through an activated gamma-phospho-Glu-tRNA(Gln).</text>
</comment>
<dbReference type="EC" id="6.3.5.7" evidence="6"/>
<dbReference type="Proteomes" id="UP001524944">
    <property type="component" value="Unassembled WGS sequence"/>
</dbReference>
<keyword evidence="4 6" id="KW-0648">Protein biosynthesis</keyword>
<dbReference type="PANTHER" id="PTHR11895:SF151">
    <property type="entry name" value="GLUTAMYL-TRNA(GLN) AMIDOTRANSFERASE SUBUNIT A"/>
    <property type="match status" value="1"/>
</dbReference>
<keyword evidence="1 6" id="KW-0436">Ligase</keyword>
<evidence type="ECO:0000256" key="6">
    <source>
        <dbReference type="HAMAP-Rule" id="MF_00120"/>
    </source>
</evidence>
<comment type="caution">
    <text evidence="8">The sequence shown here is derived from an EMBL/GenBank/DDBJ whole genome shotgun (WGS) entry which is preliminary data.</text>
</comment>
<comment type="similarity">
    <text evidence="6">Belongs to the amidase family. GatA subfamily.</text>
</comment>
<keyword evidence="3 6" id="KW-0067">ATP-binding</keyword>
<proteinExistence type="inferred from homology"/>
<evidence type="ECO:0000313" key="8">
    <source>
        <dbReference type="EMBL" id="MCR6546916.1"/>
    </source>
</evidence>
<dbReference type="InterPro" id="IPR036928">
    <property type="entry name" value="AS_sf"/>
</dbReference>
<dbReference type="Pfam" id="PF01425">
    <property type="entry name" value="Amidase"/>
    <property type="match status" value="1"/>
</dbReference>
<evidence type="ECO:0000256" key="3">
    <source>
        <dbReference type="ARBA" id="ARBA00022840"/>
    </source>
</evidence>
<evidence type="ECO:0000256" key="1">
    <source>
        <dbReference type="ARBA" id="ARBA00022598"/>
    </source>
</evidence>
<comment type="caution">
    <text evidence="6">Lacks conserved residue(s) required for the propagation of feature annotation.</text>
</comment>
<dbReference type="Gene3D" id="3.90.1300.10">
    <property type="entry name" value="Amidase signature (AS) domain"/>
    <property type="match status" value="1"/>
</dbReference>
<evidence type="ECO:0000256" key="5">
    <source>
        <dbReference type="ARBA" id="ARBA00025295"/>
    </source>
</evidence>
<keyword evidence="2 6" id="KW-0547">Nucleotide-binding</keyword>
<accession>A0ABT1Y8U7</accession>
<dbReference type="HAMAP" id="MF_00120">
    <property type="entry name" value="GatA"/>
    <property type="match status" value="1"/>
</dbReference>
<name>A0ABT1Y8U7_9FIRM</name>
<keyword evidence="9" id="KW-1185">Reference proteome</keyword>
<feature type="domain" description="Amidase" evidence="7">
    <location>
        <begin position="24"/>
        <end position="462"/>
    </location>
</feature>